<evidence type="ECO:0000313" key="4">
    <source>
        <dbReference type="EMBL" id="CAD2213314.1"/>
    </source>
</evidence>
<dbReference type="PANTHER" id="PTHR12169">
    <property type="entry name" value="ATPASE N2B"/>
    <property type="match status" value="1"/>
</dbReference>
<dbReference type="SUPFAM" id="SSF52540">
    <property type="entry name" value="P-loop containing nucleoside triphosphate hydrolases"/>
    <property type="match status" value="1"/>
</dbReference>
<keyword evidence="5" id="KW-1185">Reference proteome</keyword>
<dbReference type="PANTHER" id="PTHR12169:SF28">
    <property type="entry name" value="PUTATIVE-RELATED"/>
    <property type="match status" value="1"/>
</dbReference>
<keyword evidence="2" id="KW-0547">Nucleotide-binding</keyword>
<reference evidence="4 5" key="1">
    <citation type="submission" date="2020-08" db="EMBL/GenBank/DDBJ databases">
        <authorList>
            <person name="Newling K."/>
            <person name="Davey J."/>
            <person name="Forrester S."/>
        </authorList>
    </citation>
    <scope>NUCLEOTIDE SEQUENCE [LARGE SCALE GENOMIC DNA]</scope>
    <source>
        <strain evidence="5">Crithidia deanei Carvalho (ATCC PRA-265)</strain>
    </source>
</reference>
<sequence length="487" mass="55571">MLKRTFAKLCKTTVAEAYEQLVRRGAIENNPHQRRMAESCTPLLNMIRSSSVHPVKPTLTTSHNVSNLQTNFKGMFSSFQDRLQRALAPENSSSMAIDFPYMETVNIGVVEKRGLYLWGDVGIGKTMVLDLFFGCETKLPKRRAHLHSFMSDIAERLVQADLTLKEMKKKATPSDLARLKALRPMDLVVADILTESPILCFDEFQTFDVAHAALLAAFFKTAFHRGLFLITTSNRHPEELCKVSSSFSSFLPILNAYCEIVHCGDIPDYRTPLEWERRHDNVFLYPGNKSVSEAVLKRLERGIQGREVHWIKDDYLYHHGRTTRIPYHCGGIAMFDFQDICGDRLDLASIDFQLLAKAYHTIFISNVPQIGTSNRNAAQQFVILVDELYQHRVKLVMTCKVPWSHLLDTTDFFTGLTPIGKGSDAYYSDGDDDRIGMSAVYDFKNEEEIMSFSRIKSRLNEMGSRRYLLQDHTDFVVCDFNFGVLVE</sequence>
<name>A0A7G2C231_9TRYP</name>
<dbReference type="VEuPathDB" id="TriTrypDB:ADEAN_000075500"/>
<evidence type="ECO:0000256" key="2">
    <source>
        <dbReference type="ARBA" id="ARBA00022741"/>
    </source>
</evidence>
<evidence type="ECO:0000256" key="3">
    <source>
        <dbReference type="ARBA" id="ARBA00022840"/>
    </source>
</evidence>
<proteinExistence type="inferred from homology"/>
<accession>A0A7G2C231</accession>
<dbReference type="InterPro" id="IPR027417">
    <property type="entry name" value="P-loop_NTPase"/>
</dbReference>
<dbReference type="AlphaFoldDB" id="A0A7G2C231"/>
<protein>
    <submittedName>
        <fullName evidence="4">AFG1-like ATPase, putative</fullName>
    </submittedName>
</protein>
<dbReference type="GO" id="GO:0005524">
    <property type="term" value="F:ATP binding"/>
    <property type="evidence" value="ECO:0007669"/>
    <property type="project" value="UniProtKB-KW"/>
</dbReference>
<dbReference type="GO" id="GO:0005739">
    <property type="term" value="C:mitochondrion"/>
    <property type="evidence" value="ECO:0007669"/>
    <property type="project" value="TreeGrafter"/>
</dbReference>
<dbReference type="EMBL" id="LR877145">
    <property type="protein sequence ID" value="CAD2213314.1"/>
    <property type="molecule type" value="Genomic_DNA"/>
</dbReference>
<gene>
    <name evidence="4" type="ORF">ADEAN_000075500</name>
</gene>
<evidence type="ECO:0000256" key="1">
    <source>
        <dbReference type="ARBA" id="ARBA00010322"/>
    </source>
</evidence>
<dbReference type="Gene3D" id="3.40.50.300">
    <property type="entry name" value="P-loop containing nucleotide triphosphate hydrolases"/>
    <property type="match status" value="1"/>
</dbReference>
<comment type="similarity">
    <text evidence="1">Belongs to the AFG1 ATPase family.</text>
</comment>
<dbReference type="GO" id="GO:0016887">
    <property type="term" value="F:ATP hydrolysis activity"/>
    <property type="evidence" value="ECO:0007669"/>
    <property type="project" value="InterPro"/>
</dbReference>
<dbReference type="Pfam" id="PF03969">
    <property type="entry name" value="AFG1_ATPase"/>
    <property type="match status" value="1"/>
</dbReference>
<evidence type="ECO:0000313" key="5">
    <source>
        <dbReference type="Proteomes" id="UP000515908"/>
    </source>
</evidence>
<dbReference type="Proteomes" id="UP000515908">
    <property type="component" value="Chromosome 01"/>
</dbReference>
<organism evidence="4 5">
    <name type="scientific">Angomonas deanei</name>
    <dbReference type="NCBI Taxonomy" id="59799"/>
    <lineage>
        <taxon>Eukaryota</taxon>
        <taxon>Discoba</taxon>
        <taxon>Euglenozoa</taxon>
        <taxon>Kinetoplastea</taxon>
        <taxon>Metakinetoplastina</taxon>
        <taxon>Trypanosomatida</taxon>
        <taxon>Trypanosomatidae</taxon>
        <taxon>Strigomonadinae</taxon>
        <taxon>Angomonas</taxon>
    </lineage>
</organism>
<keyword evidence="3" id="KW-0067">ATP-binding</keyword>
<dbReference type="NCBIfam" id="NF040713">
    <property type="entry name" value="ZapE"/>
    <property type="match status" value="1"/>
</dbReference>
<dbReference type="InterPro" id="IPR005654">
    <property type="entry name" value="ATPase_AFG1-like"/>
</dbReference>